<evidence type="ECO:0000256" key="11">
    <source>
        <dbReference type="ARBA" id="ARBA00022917"/>
    </source>
</evidence>
<comment type="similarity">
    <text evidence="1">Belongs to the ABC transporter superfamily. ABCF family. Translational throttle EttA subfamily.</text>
</comment>
<dbReference type="FunFam" id="3.40.50.300:FF:000183">
    <property type="entry name" value="ABC transporter ATP-binding protein yjjK"/>
    <property type="match status" value="1"/>
</dbReference>
<dbReference type="FunFam" id="3.40.50.300:FF:000011">
    <property type="entry name" value="Putative ABC transporter ATP-binding component"/>
    <property type="match status" value="1"/>
</dbReference>
<dbReference type="SUPFAM" id="SSF52540">
    <property type="entry name" value="P-loop containing nucleoside triphosphate hydrolases"/>
    <property type="match status" value="2"/>
</dbReference>
<evidence type="ECO:0000256" key="12">
    <source>
        <dbReference type="SAM" id="Coils"/>
    </source>
</evidence>
<dbReference type="GO" id="GO:0005524">
    <property type="term" value="F:ATP binding"/>
    <property type="evidence" value="ECO:0007669"/>
    <property type="project" value="UniProtKB-KW"/>
</dbReference>
<dbReference type="Gene3D" id="3.40.50.300">
    <property type="entry name" value="P-loop containing nucleotide triphosphate hydrolases"/>
    <property type="match status" value="2"/>
</dbReference>
<evidence type="ECO:0000256" key="8">
    <source>
        <dbReference type="ARBA" id="ARBA00022840"/>
    </source>
</evidence>
<keyword evidence="4" id="KW-0699">rRNA-binding</keyword>
<dbReference type="Proteomes" id="UP000054388">
    <property type="component" value="Unassembled WGS sequence"/>
</dbReference>
<feature type="domain" description="ABC transporter" evidence="13">
    <location>
        <begin position="4"/>
        <end position="259"/>
    </location>
</feature>
<feature type="domain" description="ABC transporter" evidence="13">
    <location>
        <begin position="317"/>
        <end position="530"/>
    </location>
</feature>
<dbReference type="GO" id="GO:0016887">
    <property type="term" value="F:ATP hydrolysis activity"/>
    <property type="evidence" value="ECO:0007669"/>
    <property type="project" value="InterPro"/>
</dbReference>
<evidence type="ECO:0000313" key="15">
    <source>
        <dbReference type="Proteomes" id="UP000054388"/>
    </source>
</evidence>
<evidence type="ECO:0000256" key="7">
    <source>
        <dbReference type="ARBA" id="ARBA00022801"/>
    </source>
</evidence>
<keyword evidence="9" id="KW-0810">Translation regulation</keyword>
<dbReference type="GO" id="GO:0006412">
    <property type="term" value="P:translation"/>
    <property type="evidence" value="ECO:0007669"/>
    <property type="project" value="UniProtKB-KW"/>
</dbReference>
<dbReference type="EMBL" id="LMAI01000003">
    <property type="protein sequence ID" value="KUJ57084.1"/>
    <property type="molecule type" value="Genomic_DNA"/>
</dbReference>
<dbReference type="InterPro" id="IPR032781">
    <property type="entry name" value="ABC_tran_Xtn"/>
</dbReference>
<dbReference type="InterPro" id="IPR017871">
    <property type="entry name" value="ABC_transporter-like_CS"/>
</dbReference>
<proteinExistence type="inferred from homology"/>
<evidence type="ECO:0000256" key="9">
    <source>
        <dbReference type="ARBA" id="ARBA00022845"/>
    </source>
</evidence>
<reference evidence="14 15" key="1">
    <citation type="submission" date="2015-10" db="EMBL/GenBank/DDBJ databases">
        <title>Genome sequence of Chryseobacterium greenlandense.</title>
        <authorList>
            <person name="Newman J."/>
            <person name="Fischer K."/>
            <person name="Miller J."/>
        </authorList>
    </citation>
    <scope>NUCLEOTIDE SEQUENCE [LARGE SCALE GENOMIC DNA]</scope>
    <source>
        <strain evidence="14 15">UMB34</strain>
    </source>
</reference>
<gene>
    <name evidence="14" type="ORF">AR686_05305</name>
</gene>
<dbReference type="InterPro" id="IPR027417">
    <property type="entry name" value="P-loop_NTPase"/>
</dbReference>
<dbReference type="Pfam" id="PF16326">
    <property type="entry name" value="ABC_tran_CTD"/>
    <property type="match status" value="1"/>
</dbReference>
<evidence type="ECO:0000256" key="6">
    <source>
        <dbReference type="ARBA" id="ARBA00022741"/>
    </source>
</evidence>
<dbReference type="GO" id="GO:0003677">
    <property type="term" value="F:DNA binding"/>
    <property type="evidence" value="ECO:0007669"/>
    <property type="project" value="InterPro"/>
</dbReference>
<dbReference type="GO" id="GO:0019843">
    <property type="term" value="F:rRNA binding"/>
    <property type="evidence" value="ECO:0007669"/>
    <property type="project" value="UniProtKB-KW"/>
</dbReference>
<keyword evidence="7" id="KW-0378">Hydrolase</keyword>
<keyword evidence="2" id="KW-0963">Cytoplasm</keyword>
<keyword evidence="11" id="KW-0648">Protein biosynthesis</keyword>
<dbReference type="Pfam" id="PF12848">
    <property type="entry name" value="ABC_tran_Xtn"/>
    <property type="match status" value="1"/>
</dbReference>
<sequence length="638" mass="73489">MNYVAAENLTKSYGIKTLFKNISFNINEGDKIAIVAKNGSGKSTLLKILMGKEIADSGNVVINKDIQVVLFDQEIDFESDLTIEEFMMTLDSAPILALKKYHHALLSGNPDEMETALAEMEIHKAWDLENEMSQILSQLKITDLTAKMGMLSGGQIKRVALAKLLTETRAEHRHTLLIMDEPTNHLDVEMVEWLESYLNKAKITLLLVTHDRYFLDAVCGIIWEMEDQNLYFHNGSYATYLENKMIREDNMNSTIDKAQNLYRKELEWMRRQPKARTTKSKSRQDDFYETEKIAKTDTRKESLELDFEMKRLGNKILELKDISKSYGDKLLLKDFSYSFQRGEKVGIVGKNGAGKSTLLNIIQGFEPKDSGEIETGETIKFGYFSQKGLKYKEEERVIDFIKDISENFPLANGRTISASQFLRLFLFDDQTQYSPISKLSGGEKRRLHLMYILYQNPNFLIFDEPTNDLDLPTLTVLENFLLNFQGSLIIVSHDRYFMDRIVDHILAFEGEGKIKDFIGNFSEYRENKKLEDGNKKSDDGSKKQEVAVEKTEVSKKTETILPASNSALPTKKKLSFKEQRELETIEKEIPEFEAKRATILEQLNNETDYEKIAKLSAELESLSEKLENHEMRWLELQE</sequence>
<evidence type="ECO:0000256" key="10">
    <source>
        <dbReference type="ARBA" id="ARBA00022884"/>
    </source>
</evidence>
<evidence type="ECO:0000259" key="13">
    <source>
        <dbReference type="PROSITE" id="PS50893"/>
    </source>
</evidence>
<evidence type="ECO:0000256" key="3">
    <source>
        <dbReference type="ARBA" id="ARBA00022555"/>
    </source>
</evidence>
<dbReference type="RefSeq" id="WP_059136045.1">
    <property type="nucleotide sequence ID" value="NZ_LMAI01000003.1"/>
</dbReference>
<dbReference type="InterPro" id="IPR003593">
    <property type="entry name" value="AAA+_ATPase"/>
</dbReference>
<dbReference type="InterPro" id="IPR032524">
    <property type="entry name" value="ABC_tran_C"/>
</dbReference>
<keyword evidence="12" id="KW-0175">Coiled coil</keyword>
<dbReference type="PANTHER" id="PTHR42855">
    <property type="entry name" value="ABC TRANSPORTER ATP-BINDING SUBUNIT"/>
    <property type="match status" value="1"/>
</dbReference>
<protein>
    <submittedName>
        <fullName evidence="14">ABC transporter</fullName>
    </submittedName>
</protein>
<evidence type="ECO:0000256" key="4">
    <source>
        <dbReference type="ARBA" id="ARBA00022730"/>
    </source>
</evidence>
<organism evidence="14 15">
    <name type="scientific">Chryseobacterium aquaticum subsp. greenlandense</name>
    <dbReference type="NCBI Taxonomy" id="345663"/>
    <lineage>
        <taxon>Bacteria</taxon>
        <taxon>Pseudomonadati</taxon>
        <taxon>Bacteroidota</taxon>
        <taxon>Flavobacteriia</taxon>
        <taxon>Flavobacteriales</taxon>
        <taxon>Weeksellaceae</taxon>
        <taxon>Chryseobacterium group</taxon>
        <taxon>Chryseobacterium</taxon>
    </lineage>
</organism>
<dbReference type="InterPro" id="IPR051309">
    <property type="entry name" value="ABCF_ATPase"/>
</dbReference>
<dbReference type="PROSITE" id="PS00211">
    <property type="entry name" value="ABC_TRANSPORTER_1"/>
    <property type="match status" value="1"/>
</dbReference>
<dbReference type="Pfam" id="PF00005">
    <property type="entry name" value="ABC_tran"/>
    <property type="match status" value="2"/>
</dbReference>
<keyword evidence="10" id="KW-0694">RNA-binding</keyword>
<dbReference type="SMART" id="SM00382">
    <property type="entry name" value="AAA"/>
    <property type="match status" value="2"/>
</dbReference>
<keyword evidence="3" id="KW-0820">tRNA-binding</keyword>
<dbReference type="PANTHER" id="PTHR42855:SF1">
    <property type="entry name" value="ABC TRANSPORTER DOMAIN-CONTAINING PROTEIN"/>
    <property type="match status" value="1"/>
</dbReference>
<keyword evidence="8" id="KW-0067">ATP-binding</keyword>
<accession>A0A101CJH5</accession>
<dbReference type="GO" id="GO:0006417">
    <property type="term" value="P:regulation of translation"/>
    <property type="evidence" value="ECO:0007669"/>
    <property type="project" value="UniProtKB-KW"/>
</dbReference>
<evidence type="ECO:0000256" key="2">
    <source>
        <dbReference type="ARBA" id="ARBA00022490"/>
    </source>
</evidence>
<dbReference type="GO" id="GO:0000049">
    <property type="term" value="F:tRNA binding"/>
    <property type="evidence" value="ECO:0007669"/>
    <property type="project" value="UniProtKB-KW"/>
</dbReference>
<evidence type="ECO:0000313" key="14">
    <source>
        <dbReference type="EMBL" id="KUJ57084.1"/>
    </source>
</evidence>
<keyword evidence="6" id="KW-0547">Nucleotide-binding</keyword>
<dbReference type="InterPro" id="IPR037118">
    <property type="entry name" value="Val-tRNA_synth_C_sf"/>
</dbReference>
<keyword evidence="5" id="KW-0677">Repeat</keyword>
<dbReference type="InterPro" id="IPR003439">
    <property type="entry name" value="ABC_transporter-like_ATP-bd"/>
</dbReference>
<dbReference type="PROSITE" id="PS50893">
    <property type="entry name" value="ABC_TRANSPORTER_2"/>
    <property type="match status" value="2"/>
</dbReference>
<dbReference type="Gene3D" id="1.10.287.380">
    <property type="entry name" value="Valyl-tRNA synthetase, C-terminal domain"/>
    <property type="match status" value="1"/>
</dbReference>
<feature type="coiled-coil region" evidence="12">
    <location>
        <begin position="582"/>
        <end position="632"/>
    </location>
</feature>
<dbReference type="AlphaFoldDB" id="A0A101CJH5"/>
<dbReference type="CDD" id="cd03221">
    <property type="entry name" value="ABCF_EF-3"/>
    <property type="match status" value="2"/>
</dbReference>
<evidence type="ECO:0000256" key="1">
    <source>
        <dbReference type="ARBA" id="ARBA00005868"/>
    </source>
</evidence>
<comment type="caution">
    <text evidence="14">The sequence shown here is derived from an EMBL/GenBank/DDBJ whole genome shotgun (WGS) entry which is preliminary data.</text>
</comment>
<name>A0A101CJH5_9FLAO</name>
<evidence type="ECO:0000256" key="5">
    <source>
        <dbReference type="ARBA" id="ARBA00022737"/>
    </source>
</evidence>